<evidence type="ECO:0000313" key="2">
    <source>
        <dbReference type="EMBL" id="OBY52319.1"/>
    </source>
</evidence>
<accession>A0AB36E9S4</accession>
<dbReference type="InterPro" id="IPR007539">
    <property type="entry name" value="DUF551"/>
</dbReference>
<comment type="caution">
    <text evidence="2">The sequence shown here is derived from an EMBL/GenBank/DDBJ whole genome shotgun (WGS) entry which is preliminary data.</text>
</comment>
<dbReference type="EMBL" id="MAQD01000005">
    <property type="protein sequence ID" value="OBY52319.1"/>
    <property type="molecule type" value="Genomic_DNA"/>
</dbReference>
<feature type="domain" description="DUF551" evidence="1">
    <location>
        <begin position="6"/>
        <end position="66"/>
    </location>
</feature>
<evidence type="ECO:0000313" key="3">
    <source>
        <dbReference type="Proteomes" id="UP000092740"/>
    </source>
</evidence>
<organism evidence="2 3">
    <name type="scientific">Haemophilus parainfluenzae</name>
    <dbReference type="NCBI Taxonomy" id="729"/>
    <lineage>
        <taxon>Bacteria</taxon>
        <taxon>Pseudomonadati</taxon>
        <taxon>Pseudomonadota</taxon>
        <taxon>Gammaproteobacteria</taxon>
        <taxon>Pasteurellales</taxon>
        <taxon>Pasteurellaceae</taxon>
        <taxon>Haemophilus</taxon>
    </lineage>
</organism>
<reference evidence="2 3" key="1">
    <citation type="submission" date="2016-06" db="EMBL/GenBank/DDBJ databases">
        <title>Simultaneous identification of Haemophilus influenzae and Haemophilus haemolyticus using TaqMan real-time PCR.</title>
        <authorList>
            <person name="Price E.P."/>
            <person name="Sarovich D.S."/>
            <person name="Harris T."/>
            <person name="Spargo J.C."/>
            <person name="Nosworthy E."/>
            <person name="Beissbarth J."/>
            <person name="Smith-Vaughan H.C."/>
        </authorList>
    </citation>
    <scope>NUCLEOTIDE SEQUENCE [LARGE SCALE GENOMIC DNA]</scope>
    <source>
        <strain evidence="2 3">ATCC 9796</strain>
    </source>
</reference>
<proteinExistence type="predicted"/>
<protein>
    <recommendedName>
        <fullName evidence="1">DUF551 domain-containing protein</fullName>
    </recommendedName>
</protein>
<name>A0AB36E9S4_HAEPA</name>
<dbReference type="Pfam" id="PF04448">
    <property type="entry name" value="DUF551"/>
    <property type="match status" value="1"/>
</dbReference>
<evidence type="ECO:0000259" key="1">
    <source>
        <dbReference type="Pfam" id="PF04448"/>
    </source>
</evidence>
<dbReference type="RefSeq" id="WP_065285680.1">
    <property type="nucleotide sequence ID" value="NZ_MAQD01000005.1"/>
</dbReference>
<dbReference type="AlphaFoldDB" id="A0AB36E9S4"/>
<gene>
    <name evidence="2" type="ORF">BBB48_04100</name>
</gene>
<dbReference type="Proteomes" id="UP000092740">
    <property type="component" value="Unassembled WGS sequence"/>
</dbReference>
<sequence>MSENNGWIKCSERLPNKCTQVLLYVDDYKYPHITIGMLNTNGDVGHCDDFLPDDVTHWQPLPQPPEE</sequence>